<dbReference type="EMBL" id="VYZN01000018">
    <property type="protein sequence ID" value="KAE9537631.1"/>
    <property type="molecule type" value="Genomic_DNA"/>
</dbReference>
<gene>
    <name evidence="1" type="ORF">AGLY_006654</name>
</gene>
<accession>A0A6G0TU02</accession>
<name>A0A6G0TU02_APHGL</name>
<comment type="caution">
    <text evidence="1">The sequence shown here is derived from an EMBL/GenBank/DDBJ whole genome shotgun (WGS) entry which is preliminary data.</text>
</comment>
<dbReference type="AlphaFoldDB" id="A0A6G0TU02"/>
<reference evidence="1 2" key="1">
    <citation type="submission" date="2019-08" db="EMBL/GenBank/DDBJ databases">
        <title>The genome of the soybean aphid Biotype 1, its phylome, world population structure and adaptation to the North American continent.</title>
        <authorList>
            <person name="Giordano R."/>
            <person name="Donthu R.K."/>
            <person name="Hernandez A.G."/>
            <person name="Wright C.L."/>
            <person name="Zimin A.V."/>
        </authorList>
    </citation>
    <scope>NUCLEOTIDE SEQUENCE [LARGE SCALE GENOMIC DNA]</scope>
    <source>
        <tissue evidence="1">Whole aphids</tissue>
    </source>
</reference>
<proteinExistence type="predicted"/>
<dbReference type="Proteomes" id="UP000475862">
    <property type="component" value="Unassembled WGS sequence"/>
</dbReference>
<evidence type="ECO:0000313" key="2">
    <source>
        <dbReference type="Proteomes" id="UP000475862"/>
    </source>
</evidence>
<protein>
    <submittedName>
        <fullName evidence="1">Uncharacterized protein</fullName>
    </submittedName>
</protein>
<evidence type="ECO:0000313" key="1">
    <source>
        <dbReference type="EMBL" id="KAE9537631.1"/>
    </source>
</evidence>
<organism evidence="1 2">
    <name type="scientific">Aphis glycines</name>
    <name type="common">Soybean aphid</name>
    <dbReference type="NCBI Taxonomy" id="307491"/>
    <lineage>
        <taxon>Eukaryota</taxon>
        <taxon>Metazoa</taxon>
        <taxon>Ecdysozoa</taxon>
        <taxon>Arthropoda</taxon>
        <taxon>Hexapoda</taxon>
        <taxon>Insecta</taxon>
        <taxon>Pterygota</taxon>
        <taxon>Neoptera</taxon>
        <taxon>Paraneoptera</taxon>
        <taxon>Hemiptera</taxon>
        <taxon>Sternorrhyncha</taxon>
        <taxon>Aphidomorpha</taxon>
        <taxon>Aphidoidea</taxon>
        <taxon>Aphididae</taxon>
        <taxon>Aphidini</taxon>
        <taxon>Aphis</taxon>
        <taxon>Aphis</taxon>
    </lineage>
</organism>
<keyword evidence="2" id="KW-1185">Reference proteome</keyword>
<sequence>MACKNDTKEDELSSELLLLLLVDKSNMLFLIIQFLILRFLFFLNDESESLDNKLYDCLNIHTIETSEQNFAMSSVCKMETTNAWVASSSMLAEGMCAPDLLLRILDVLDSFDCLLTTVNFLSKAFDSDCKLEETVKFKLSSSFLLFELFFITLSKFSFILPSLIKISSSSSKHNDFIISDTL</sequence>